<gene>
    <name evidence="4" type="ORF">FHR04_17095</name>
    <name evidence="3" type="ORF">HNQ04_003484</name>
</gene>
<evidence type="ECO:0000256" key="1">
    <source>
        <dbReference type="SAM" id="MobiDB-lite"/>
    </source>
</evidence>
<dbReference type="RefSeq" id="WP_139404449.1">
    <property type="nucleotide sequence ID" value="NZ_JACHEW010000025.1"/>
</dbReference>
<feature type="compositionally biased region" description="Basic and acidic residues" evidence="1">
    <location>
        <begin position="84"/>
        <end position="95"/>
    </location>
</feature>
<accession>A0A5C4XWX4</accession>
<evidence type="ECO:0000313" key="4">
    <source>
        <dbReference type="EMBL" id="TNM68174.1"/>
    </source>
</evidence>
<dbReference type="InterPro" id="IPR012347">
    <property type="entry name" value="Ferritin-like"/>
</dbReference>
<dbReference type="PANTHER" id="PTHR38593">
    <property type="entry name" value="BLR2558 PROTEIN"/>
    <property type="match status" value="1"/>
</dbReference>
<evidence type="ECO:0000259" key="2">
    <source>
        <dbReference type="Pfam" id="PF13628"/>
    </source>
</evidence>
<proteinExistence type="predicted"/>
<comment type="caution">
    <text evidence="4">The sequence shown here is derived from an EMBL/GenBank/DDBJ whole genome shotgun (WGS) entry which is preliminary data.</text>
</comment>
<dbReference type="EMBL" id="JACHEW010000025">
    <property type="protein sequence ID" value="MBB6018207.1"/>
    <property type="molecule type" value="Genomic_DNA"/>
</dbReference>
<dbReference type="Pfam" id="PF13628">
    <property type="entry name" value="DUF4142"/>
    <property type="match status" value="1"/>
</dbReference>
<reference evidence="4 5" key="1">
    <citation type="submission" date="2019-06" db="EMBL/GenBank/DDBJ databases">
        <title>Genome sequence of Deinococcus radiopugnans ATCC 19172.</title>
        <authorList>
            <person name="Maclea K.S."/>
            <person name="Maynard C.R."/>
        </authorList>
    </citation>
    <scope>NUCLEOTIDE SEQUENCE [LARGE SCALE GENOMIC DNA]</scope>
    <source>
        <strain evidence="4 5">ATCC 19172</strain>
    </source>
</reference>
<dbReference type="InterPro" id="IPR025419">
    <property type="entry name" value="DUF4142"/>
</dbReference>
<dbReference type="EMBL" id="VDMO01000024">
    <property type="protein sequence ID" value="TNM68174.1"/>
    <property type="molecule type" value="Genomic_DNA"/>
</dbReference>
<dbReference type="Gene3D" id="1.20.1260.10">
    <property type="match status" value="1"/>
</dbReference>
<dbReference type="OrthoDB" id="118677at2"/>
<dbReference type="Proteomes" id="UP000629870">
    <property type="component" value="Unassembled WGS sequence"/>
</dbReference>
<feature type="region of interest" description="Disordered" evidence="1">
    <location>
        <begin position="67"/>
        <end position="95"/>
    </location>
</feature>
<evidence type="ECO:0000313" key="5">
    <source>
        <dbReference type="Proteomes" id="UP000313988"/>
    </source>
</evidence>
<organism evidence="4 5">
    <name type="scientific">Deinococcus radiopugnans ATCC 19172</name>
    <dbReference type="NCBI Taxonomy" id="585398"/>
    <lineage>
        <taxon>Bacteria</taxon>
        <taxon>Thermotogati</taxon>
        <taxon>Deinococcota</taxon>
        <taxon>Deinococci</taxon>
        <taxon>Deinococcales</taxon>
        <taxon>Deinococcaceae</taxon>
        <taxon>Deinococcus</taxon>
    </lineage>
</organism>
<name>A0A5C4XWX4_9DEIO</name>
<evidence type="ECO:0000313" key="6">
    <source>
        <dbReference type="Proteomes" id="UP000629870"/>
    </source>
</evidence>
<dbReference type="AlphaFoldDB" id="A0A5C4XWX4"/>
<keyword evidence="6" id="KW-1185">Reference proteome</keyword>
<dbReference type="PANTHER" id="PTHR38593:SF1">
    <property type="entry name" value="BLR2558 PROTEIN"/>
    <property type="match status" value="1"/>
</dbReference>
<reference evidence="3 6" key="2">
    <citation type="submission" date="2020-08" db="EMBL/GenBank/DDBJ databases">
        <title>Genomic Encyclopedia of Type Strains, Phase IV (KMG-IV): sequencing the most valuable type-strain genomes for metagenomic binning, comparative biology and taxonomic classification.</title>
        <authorList>
            <person name="Goeker M."/>
        </authorList>
    </citation>
    <scope>NUCLEOTIDE SEQUENCE [LARGE SCALE GENOMIC DNA]</scope>
    <source>
        <strain evidence="3 6">DSM 12027</strain>
    </source>
</reference>
<feature type="domain" description="DUF4142" evidence="2">
    <location>
        <begin position="25"/>
        <end position="160"/>
    </location>
</feature>
<protein>
    <submittedName>
        <fullName evidence="4">DUF4142 domain-containing protein</fullName>
    </submittedName>
    <submittedName>
        <fullName evidence="3">Membrane protein</fullName>
    </submittedName>
</protein>
<dbReference type="Proteomes" id="UP000313988">
    <property type="component" value="Unassembled WGS sequence"/>
</dbReference>
<evidence type="ECO:0000313" key="3">
    <source>
        <dbReference type="EMBL" id="MBB6018207.1"/>
    </source>
</evidence>
<sequence length="163" mass="16935">MAAAGGAGPAAMTSGVSTAQTSTSTDVLFMEVAGMSNLAEIATSHLALRKSGNAAVRAYAQKMITDHTRAQDQPNALAARKGTKLTDRPGADQRVQGDKLSTLSGAAFDAEYKKVQVAGHDLTLTLIKTYRSFGQDADALAYAAKTQPIVAGHLEMAQGLPDE</sequence>